<evidence type="ECO:0000256" key="6">
    <source>
        <dbReference type="ARBA" id="ARBA00023136"/>
    </source>
</evidence>
<dbReference type="GO" id="GO:0005886">
    <property type="term" value="C:plasma membrane"/>
    <property type="evidence" value="ECO:0007669"/>
    <property type="project" value="UniProtKB-SubCell"/>
</dbReference>
<feature type="transmembrane region" description="Helical" evidence="7">
    <location>
        <begin position="312"/>
        <end position="330"/>
    </location>
</feature>
<dbReference type="AlphaFoldDB" id="A0A290WXM9"/>
<feature type="transmembrane region" description="Helical" evidence="7">
    <location>
        <begin position="78"/>
        <end position="97"/>
    </location>
</feature>
<reference evidence="8 9" key="1">
    <citation type="submission" date="2017-09" db="EMBL/GenBank/DDBJ databases">
        <title>Complete genome sequence of Janthinobacterium svalbardensis PAMC 27463.</title>
        <authorList>
            <person name="Cho Y.-J."/>
            <person name="Cho A."/>
            <person name="Kim O.-S."/>
            <person name="Lee J.-I."/>
        </authorList>
    </citation>
    <scope>NUCLEOTIDE SEQUENCE [LARGE SCALE GENOMIC DNA]</scope>
    <source>
        <strain evidence="8 9">PAMC 27463</strain>
    </source>
</reference>
<evidence type="ECO:0000256" key="1">
    <source>
        <dbReference type="ARBA" id="ARBA00004651"/>
    </source>
</evidence>
<evidence type="ECO:0000256" key="7">
    <source>
        <dbReference type="SAM" id="Phobius"/>
    </source>
</evidence>
<comment type="similarity">
    <text evidence="2">Belongs to the UPF0324 family.</text>
</comment>
<feature type="transmembrane region" description="Helical" evidence="7">
    <location>
        <begin position="242"/>
        <end position="260"/>
    </location>
</feature>
<feature type="transmembrane region" description="Helical" evidence="7">
    <location>
        <begin position="141"/>
        <end position="158"/>
    </location>
</feature>
<dbReference type="InterPro" id="IPR018383">
    <property type="entry name" value="UPF0324_pro"/>
</dbReference>
<comment type="subcellular location">
    <subcellularLocation>
        <location evidence="1">Cell membrane</location>
        <topology evidence="1">Multi-pass membrane protein</topology>
    </subcellularLocation>
</comment>
<evidence type="ECO:0000313" key="9">
    <source>
        <dbReference type="Proteomes" id="UP000218437"/>
    </source>
</evidence>
<dbReference type="PANTHER" id="PTHR30106:SF2">
    <property type="entry name" value="UPF0324 INNER MEMBRANE PROTEIN YEIH"/>
    <property type="match status" value="1"/>
</dbReference>
<feature type="transmembrane region" description="Helical" evidence="7">
    <location>
        <begin position="281"/>
        <end position="306"/>
    </location>
</feature>
<feature type="transmembrane region" description="Helical" evidence="7">
    <location>
        <begin position="337"/>
        <end position="359"/>
    </location>
</feature>
<evidence type="ECO:0000313" key="8">
    <source>
        <dbReference type="EMBL" id="ATD61613.1"/>
    </source>
</evidence>
<dbReference type="NCBIfam" id="TIGR00698">
    <property type="entry name" value="YeiH family putative sulfate export transporter"/>
    <property type="match status" value="1"/>
</dbReference>
<organism evidence="8 9">
    <name type="scientific">Janthinobacterium svalbardensis</name>
    <dbReference type="NCBI Taxonomy" id="368607"/>
    <lineage>
        <taxon>Bacteria</taxon>
        <taxon>Pseudomonadati</taxon>
        <taxon>Pseudomonadota</taxon>
        <taxon>Betaproteobacteria</taxon>
        <taxon>Burkholderiales</taxon>
        <taxon>Oxalobacteraceae</taxon>
        <taxon>Janthinobacterium</taxon>
    </lineage>
</organism>
<feature type="transmembrane region" description="Helical" evidence="7">
    <location>
        <begin position="53"/>
        <end position="72"/>
    </location>
</feature>
<accession>A0A290WXM9</accession>
<feature type="transmembrane region" description="Helical" evidence="7">
    <location>
        <begin position="20"/>
        <end position="41"/>
    </location>
</feature>
<dbReference type="PANTHER" id="PTHR30106">
    <property type="entry name" value="INNER MEMBRANE PROTEIN YEIH-RELATED"/>
    <property type="match status" value="1"/>
</dbReference>
<dbReference type="Proteomes" id="UP000218437">
    <property type="component" value="Chromosome"/>
</dbReference>
<gene>
    <name evidence="8" type="ORF">CNX70_16660</name>
</gene>
<keyword evidence="5 7" id="KW-1133">Transmembrane helix</keyword>
<keyword evidence="3" id="KW-1003">Cell membrane</keyword>
<dbReference type="InterPro" id="IPR004630">
    <property type="entry name" value="UPF0324_YeiH-like"/>
</dbReference>
<sequence length="364" mass="37569">MEYSMSSLSTTTTTSFSDRYGRLLPGLMLSGAIAWGAIALGKLEWMQSHGMSALTLAIMLGIALGNSVYGRLAPACGAGVTFSKQTLLRLGIILYGFRLTFQDIGQVGLAGIAIDALVLASTFGLAMFLGTKVFKLELNSAILIGAGSSICGAAAVMATEPVVKGRSEDVTVAVSTVVVFGTIAIFLYPLLYQLNLGWQVLGATPAAFGVYIGSTVHEVAQVVAAGKSIGQEAANAAVIAKMVRVMMLAPFLVILSAVLARGKAQGANGSHDKASKLAIPWFAFIFIAVVAFNSLGLLPAGTVATITELDTVLLAMAMAALGLTTHMSAIRRAGIKPLLLAGVLFCWLIAGGAAINHVVASLFA</sequence>
<evidence type="ECO:0000256" key="5">
    <source>
        <dbReference type="ARBA" id="ARBA00022989"/>
    </source>
</evidence>
<evidence type="ECO:0000256" key="2">
    <source>
        <dbReference type="ARBA" id="ARBA00007977"/>
    </source>
</evidence>
<protein>
    <submittedName>
        <fullName evidence="8">YeiH family putative sulfate export transporter</fullName>
    </submittedName>
</protein>
<feature type="transmembrane region" description="Helical" evidence="7">
    <location>
        <begin position="109"/>
        <end position="129"/>
    </location>
</feature>
<dbReference type="KEGG" id="jsv:CNX70_16660"/>
<name>A0A290WXM9_9BURK</name>
<keyword evidence="6 7" id="KW-0472">Membrane</keyword>
<dbReference type="Pfam" id="PF03601">
    <property type="entry name" value="Cons_hypoth698"/>
    <property type="match status" value="1"/>
</dbReference>
<dbReference type="EMBL" id="CP023422">
    <property type="protein sequence ID" value="ATD61613.1"/>
    <property type="molecule type" value="Genomic_DNA"/>
</dbReference>
<keyword evidence="4 7" id="KW-0812">Transmembrane</keyword>
<keyword evidence="9" id="KW-1185">Reference proteome</keyword>
<feature type="transmembrane region" description="Helical" evidence="7">
    <location>
        <begin position="170"/>
        <end position="191"/>
    </location>
</feature>
<evidence type="ECO:0000256" key="3">
    <source>
        <dbReference type="ARBA" id="ARBA00022475"/>
    </source>
</evidence>
<proteinExistence type="inferred from homology"/>
<evidence type="ECO:0000256" key="4">
    <source>
        <dbReference type="ARBA" id="ARBA00022692"/>
    </source>
</evidence>